<evidence type="ECO:0000313" key="3">
    <source>
        <dbReference type="Proteomes" id="UP000007799"/>
    </source>
</evidence>
<name>F2U482_SALR5</name>
<accession>F2U482</accession>
<feature type="region of interest" description="Disordered" evidence="1">
    <location>
        <begin position="366"/>
        <end position="438"/>
    </location>
</feature>
<feature type="compositionally biased region" description="Basic and acidic residues" evidence="1">
    <location>
        <begin position="144"/>
        <end position="155"/>
    </location>
</feature>
<dbReference type="EMBL" id="GL832961">
    <property type="protein sequence ID" value="EGD82448.1"/>
    <property type="molecule type" value="Genomic_DNA"/>
</dbReference>
<feature type="region of interest" description="Disordered" evidence="1">
    <location>
        <begin position="126"/>
        <end position="156"/>
    </location>
</feature>
<feature type="compositionally biased region" description="Basic and acidic residues" evidence="1">
    <location>
        <begin position="406"/>
        <end position="436"/>
    </location>
</feature>
<evidence type="ECO:0000313" key="2">
    <source>
        <dbReference type="EMBL" id="EGD82448.1"/>
    </source>
</evidence>
<evidence type="ECO:0000256" key="1">
    <source>
        <dbReference type="SAM" id="MobiDB-lite"/>
    </source>
</evidence>
<keyword evidence="3" id="KW-1185">Reference proteome</keyword>
<sequence length="784" mass="87052">MCREDACMAGVLARAYLQAATDEYNNLLRDAQLGPDSDYCTDVEQIKTIAAKYKLKASPVSPKSEAQQYVDSVLEEPYTENIKNLLKQVRSVLDEKKTLTPQVPLKVAEGFLLELDNVTRKGLSEEQRQFRQDLKSSVTPSSAAKEKEKNKDSAHRTVYAQPFSAELLCRDWHLHNEGFQDAVDEGTNTGFSGVFCTPETRFNDRMQAPLIRACGDAKVDVKSHASFETDPAVVADYVVRLMSNLDFYPLLIELKTDGSEPTQDAAKAQVLEYASRAIKSAGPQWRKLKGYLFPFAITVCNDEVSVYACTLGDEVHGREAFPSILHTKLGDTKLEKLGNVIEWLLDEEHMAHYEKISAIAQGKGSGLTSIREHEDDDVSSAADGGANNTSSNGGSSGSANGDVQNEEERDKAATHTDTAARGKDGQQQRADTEAARARSAKVATRYKMCVYKGGKDTAAVAMVNGKMLKVCGGHRISAAEEAAREVKGWQLLYPHKKVEVYERSRPVFACPDLSQKRRSNRKSTDGKKALHGTGIKDKAGLAAAAEYLLRLSKRDLCHCDIRSHNILRNGCIVDFGFLREAGSQLPESYSTKLRERPRKWLLHHDAEAISADVVLDWESLLFAYVFSSTSLSTAMYRLLEGKAFLLQWLEAKLAKLDKSDDQTPALQDKSDDDDKKKETAALQDKSDDEKKKETAALQDKSDDDKKKETAALQDKSDDEKKKETAALQDKSDDDKKETAALQDKSDDEKKKETAALQDKSDDEKKEETAKLLRNIMQHIACAYF</sequence>
<feature type="region of interest" description="Disordered" evidence="1">
    <location>
        <begin position="660"/>
        <end position="767"/>
    </location>
</feature>
<organism evidence="3">
    <name type="scientific">Salpingoeca rosetta (strain ATCC 50818 / BSB-021)</name>
    <dbReference type="NCBI Taxonomy" id="946362"/>
    <lineage>
        <taxon>Eukaryota</taxon>
        <taxon>Choanoflagellata</taxon>
        <taxon>Craspedida</taxon>
        <taxon>Salpingoecidae</taxon>
        <taxon>Salpingoeca</taxon>
    </lineage>
</organism>
<gene>
    <name evidence="2" type="ORF">PTSG_03095</name>
</gene>
<dbReference type="GeneID" id="16076270"/>
<dbReference type="KEGG" id="sre:PTSG_03095"/>
<feature type="compositionally biased region" description="Low complexity" evidence="1">
    <location>
        <begin position="379"/>
        <end position="401"/>
    </location>
</feature>
<dbReference type="AlphaFoldDB" id="F2U482"/>
<reference evidence="2" key="1">
    <citation type="submission" date="2009-08" db="EMBL/GenBank/DDBJ databases">
        <title>Annotation of Salpingoeca rosetta.</title>
        <authorList>
            <consortium name="The Broad Institute Genome Sequencing Platform"/>
            <person name="Russ C."/>
            <person name="Cuomo C."/>
            <person name="Burger G."/>
            <person name="Gray M.W."/>
            <person name="Holland P.W.H."/>
            <person name="King N."/>
            <person name="Lang F.B.F."/>
            <person name="Roger A.J."/>
            <person name="Ruiz-Trillo I."/>
            <person name="Young S.K."/>
            <person name="Zeng Q."/>
            <person name="Gargeya S."/>
            <person name="Alvarado L."/>
            <person name="Berlin A."/>
            <person name="Chapman S.B."/>
            <person name="Chen Z."/>
            <person name="Freedman E."/>
            <person name="Gellesch M."/>
            <person name="Goldberg J."/>
            <person name="Griggs A."/>
            <person name="Gujja S."/>
            <person name="Heilman E."/>
            <person name="Heiman D."/>
            <person name="Howarth C."/>
            <person name="Mehta T."/>
            <person name="Neiman D."/>
            <person name="Pearson M."/>
            <person name="Roberts A."/>
            <person name="Saif S."/>
            <person name="Shea T."/>
            <person name="Shenoy N."/>
            <person name="Sisk P."/>
            <person name="Stolte C."/>
            <person name="Sykes S."/>
            <person name="White J."/>
            <person name="Yandava C."/>
            <person name="Haas B."/>
            <person name="Nusbaum C."/>
            <person name="Birren B."/>
        </authorList>
    </citation>
    <scope>NUCLEOTIDE SEQUENCE [LARGE SCALE GENOMIC DNA]</scope>
    <source>
        <strain evidence="2">ATCC 50818</strain>
    </source>
</reference>
<dbReference type="RefSeq" id="XP_004995684.1">
    <property type="nucleotide sequence ID" value="XM_004995627.1"/>
</dbReference>
<protein>
    <submittedName>
        <fullName evidence="2">Uncharacterized protein</fullName>
    </submittedName>
</protein>
<feature type="compositionally biased region" description="Basic and acidic residues" evidence="1">
    <location>
        <begin position="668"/>
        <end position="767"/>
    </location>
</feature>
<dbReference type="Proteomes" id="UP000007799">
    <property type="component" value="Unassembled WGS sequence"/>
</dbReference>
<dbReference type="InParanoid" id="F2U482"/>
<proteinExistence type="predicted"/>